<comment type="caution">
    <text evidence="1">The sequence shown here is derived from an EMBL/GenBank/DDBJ whole genome shotgun (WGS) entry which is preliminary data.</text>
</comment>
<dbReference type="PANTHER" id="PTHR13932:SF5">
    <property type="entry name" value="RADICAL S-ADENOSYL METHIONINE DOMAIN-CONTAINING PROTEIN 1, MITOCHONDRIAL"/>
    <property type="match status" value="1"/>
</dbReference>
<reference evidence="1" key="1">
    <citation type="submission" date="2009-10" db="EMBL/GenBank/DDBJ databases">
        <authorList>
            <person name="Weinstock G."/>
            <person name="Sodergren E."/>
            <person name="Clifton S."/>
            <person name="Fulton L."/>
            <person name="Fulton B."/>
            <person name="Courtney L."/>
            <person name="Fronick C."/>
            <person name="Harrison M."/>
            <person name="Strong C."/>
            <person name="Farmer C."/>
            <person name="Delahaunty K."/>
            <person name="Markovic C."/>
            <person name="Hall O."/>
            <person name="Minx P."/>
            <person name="Tomlinson C."/>
            <person name="Mitreva M."/>
            <person name="Nelson J."/>
            <person name="Hou S."/>
            <person name="Wollam A."/>
            <person name="Pepin K.H."/>
            <person name="Johnson M."/>
            <person name="Bhonagiri V."/>
            <person name="Nash W.E."/>
            <person name="Warren W."/>
            <person name="Chinwalla A."/>
            <person name="Mardis E.R."/>
            <person name="Wilson R.K."/>
        </authorList>
    </citation>
    <scope>NUCLEOTIDE SEQUENCE [LARGE SCALE GENOMIC DNA]</scope>
    <source>
        <strain evidence="1">ATCC 700122</strain>
    </source>
</reference>
<dbReference type="RefSeq" id="WP_006363353.1">
    <property type="nucleotide sequence ID" value="NZ_GG700631.1"/>
</dbReference>
<dbReference type="SUPFAM" id="SSF102114">
    <property type="entry name" value="Radical SAM enzymes"/>
    <property type="match status" value="1"/>
</dbReference>
<dbReference type="InterPro" id="IPR058240">
    <property type="entry name" value="rSAM_sf"/>
</dbReference>
<dbReference type="GO" id="GO:0005737">
    <property type="term" value="C:cytoplasm"/>
    <property type="evidence" value="ECO:0007669"/>
    <property type="project" value="TreeGrafter"/>
</dbReference>
<accession>D0WJN8</accession>
<dbReference type="eggNOG" id="COG0635">
    <property type="taxonomic scope" value="Bacteria"/>
</dbReference>
<evidence type="ECO:0000313" key="2">
    <source>
        <dbReference type="Proteomes" id="UP000006001"/>
    </source>
</evidence>
<gene>
    <name evidence="1" type="ORF">HMPREF0762_02065</name>
</gene>
<dbReference type="Proteomes" id="UP000006001">
    <property type="component" value="Unassembled WGS sequence"/>
</dbReference>
<dbReference type="PANTHER" id="PTHR13932">
    <property type="entry name" value="COPROPORPHYRINIGEN III OXIDASE"/>
    <property type="match status" value="1"/>
</dbReference>
<dbReference type="InterPro" id="IPR034505">
    <property type="entry name" value="Coproporphyrinogen-III_oxidase"/>
</dbReference>
<dbReference type="AlphaFoldDB" id="D0WJN8"/>
<keyword evidence="2" id="KW-1185">Reference proteome</keyword>
<proteinExistence type="predicted"/>
<dbReference type="GO" id="GO:0051539">
    <property type="term" value="F:4 iron, 4 sulfur cluster binding"/>
    <property type="evidence" value="ECO:0007669"/>
    <property type="project" value="TreeGrafter"/>
</dbReference>
<dbReference type="EMBL" id="ACUX02000019">
    <property type="protein sequence ID" value="EEZ60586.1"/>
    <property type="molecule type" value="Genomic_DNA"/>
</dbReference>
<dbReference type="STRING" id="649764.HMPREF0762_02065"/>
<dbReference type="HOGENOM" id="CLU_081521_0_0_11"/>
<dbReference type="GO" id="GO:0006779">
    <property type="term" value="P:porphyrin-containing compound biosynthetic process"/>
    <property type="evidence" value="ECO:0007669"/>
    <property type="project" value="TreeGrafter"/>
</dbReference>
<protein>
    <submittedName>
        <fullName evidence="1">Uncharacterized protein</fullName>
    </submittedName>
</protein>
<evidence type="ECO:0000313" key="1">
    <source>
        <dbReference type="EMBL" id="EEZ60586.1"/>
    </source>
</evidence>
<dbReference type="GeneID" id="85007923"/>
<organism evidence="1 2">
    <name type="scientific">Slackia exigua (strain ATCC 700122 / DSM 15923 / CIP 105133 / JCM 11022 / KCTC 5966 / S-7)</name>
    <dbReference type="NCBI Taxonomy" id="649764"/>
    <lineage>
        <taxon>Bacteria</taxon>
        <taxon>Bacillati</taxon>
        <taxon>Actinomycetota</taxon>
        <taxon>Coriobacteriia</taxon>
        <taxon>Eggerthellales</taxon>
        <taxon>Eggerthellaceae</taxon>
        <taxon>Slackia</taxon>
    </lineage>
</organism>
<sequence>MAGQALADISAAIHRVFDVASDASVTMSAAVSNISGATFPFFKRAGVQRFDMEMMALFQPIFSRCNNVDAFDFFVIACDSFLHAYANDTLGLVLACGVGGVSIQDFRRSCLAAAGSDAVHVSFLKADKGDLPSPDETAAQEAQAREVLGAAGFVECLPMRFARPGHEDRFLASYAAGADVLAFGLGAETRFGGIVSTNTSDFDTYANHSTDYTKITVATRKA</sequence>
<name>D0WJN8_SLAES</name>